<comment type="caution">
    <text evidence="3">The sequence shown here is derived from an EMBL/GenBank/DDBJ whole genome shotgun (WGS) entry which is preliminary data.</text>
</comment>
<evidence type="ECO:0000313" key="3">
    <source>
        <dbReference type="EMBL" id="MEC5387065.1"/>
    </source>
</evidence>
<reference evidence="3 4" key="1">
    <citation type="submission" date="2024-01" db="EMBL/GenBank/DDBJ databases">
        <title>Uliginosibacterium soil sp. nov.</title>
        <authorList>
            <person name="Lv Y."/>
        </authorList>
    </citation>
    <scope>NUCLEOTIDE SEQUENCE [LARGE SCALE GENOMIC DNA]</scope>
    <source>
        <strain evidence="3 4">H3</strain>
    </source>
</reference>
<evidence type="ECO:0000313" key="4">
    <source>
        <dbReference type="Proteomes" id="UP001331561"/>
    </source>
</evidence>
<accession>A0ABU6K740</accession>
<keyword evidence="4" id="KW-1185">Reference proteome</keyword>
<protein>
    <recommendedName>
        <fullName evidence="5">Glycosyltransferase</fullName>
    </recommendedName>
</protein>
<keyword evidence="2" id="KW-0812">Transmembrane</keyword>
<feature type="region of interest" description="Disordered" evidence="1">
    <location>
        <begin position="481"/>
        <end position="502"/>
    </location>
</feature>
<dbReference type="RefSeq" id="WP_327600046.1">
    <property type="nucleotide sequence ID" value="NZ_JAYXHS010000003.1"/>
</dbReference>
<proteinExistence type="predicted"/>
<dbReference type="InterPro" id="IPR029044">
    <property type="entry name" value="Nucleotide-diphossugar_trans"/>
</dbReference>
<keyword evidence="2" id="KW-0472">Membrane</keyword>
<keyword evidence="2" id="KW-1133">Transmembrane helix</keyword>
<name>A0ABU6K740_9RHOO</name>
<evidence type="ECO:0000256" key="1">
    <source>
        <dbReference type="SAM" id="MobiDB-lite"/>
    </source>
</evidence>
<dbReference type="EMBL" id="JAYXHS010000003">
    <property type="protein sequence ID" value="MEC5387065.1"/>
    <property type="molecule type" value="Genomic_DNA"/>
</dbReference>
<feature type="transmembrane region" description="Helical" evidence="2">
    <location>
        <begin position="381"/>
        <end position="400"/>
    </location>
</feature>
<evidence type="ECO:0000256" key="2">
    <source>
        <dbReference type="SAM" id="Phobius"/>
    </source>
</evidence>
<gene>
    <name evidence="3" type="ORF">VVD49_15155</name>
</gene>
<dbReference type="SUPFAM" id="SSF53448">
    <property type="entry name" value="Nucleotide-diphospho-sugar transferases"/>
    <property type="match status" value="1"/>
</dbReference>
<organism evidence="3 4">
    <name type="scientific">Uliginosibacterium silvisoli</name>
    <dbReference type="NCBI Taxonomy" id="3114758"/>
    <lineage>
        <taxon>Bacteria</taxon>
        <taxon>Pseudomonadati</taxon>
        <taxon>Pseudomonadota</taxon>
        <taxon>Betaproteobacteria</taxon>
        <taxon>Rhodocyclales</taxon>
        <taxon>Zoogloeaceae</taxon>
        <taxon>Uliginosibacterium</taxon>
    </lineage>
</organism>
<evidence type="ECO:0008006" key="5">
    <source>
        <dbReference type="Google" id="ProtNLM"/>
    </source>
</evidence>
<feature type="transmembrane region" description="Helical" evidence="2">
    <location>
        <begin position="445"/>
        <end position="469"/>
    </location>
</feature>
<sequence>MNLSPALEQARPPSFVDSAAAQLALGDAPETRVPNRAVGSALSQASDIDNAPLRLEHVLSSLGQLVDPRSNDAGALSKTPSWSSLLRFLYWLALLLLVCLTLRDALRLFKHLLSRPPALPPSMPYAPWPSISVVLESRSPVRLASSLAALAQAEYPAERLKIIVLCPTHEDEFSSVIQAARTTLPCRLVAKQNSLDGDVAGRCFNIGIRDGNAELVLVLSDTAPCTPGALKACAERFFDPSLGALLGFLPGASVDDRALVPRMLNLLRIASQTAGMTSAAGMTPGTGLLALRRSAVRTIGLSPTHTTDCFALLRQLEHFGSHHALQEGVTAAGATVHNWEARSRWIAASSRAFATTLPLNPLGLLGTHRVVPLNFGMQGKLALPVLWCIVAIGSLVLYVTGNALAAATGLAVCAATAYGVDGMPSAFNATAVLFRVHGRRAEASLVAWAPVVFCHDLMVALGSAMQALWRRITDRAFGRTPPPAESFHTPLPTQPIEQSTLT</sequence>
<dbReference type="Proteomes" id="UP001331561">
    <property type="component" value="Unassembled WGS sequence"/>
</dbReference>